<evidence type="ECO:0000256" key="10">
    <source>
        <dbReference type="ARBA" id="ARBA00023136"/>
    </source>
</evidence>
<evidence type="ECO:0000256" key="3">
    <source>
        <dbReference type="ARBA" id="ARBA00020019"/>
    </source>
</evidence>
<dbReference type="AlphaFoldDB" id="A0A348G1N0"/>
<evidence type="ECO:0000256" key="4">
    <source>
        <dbReference type="ARBA" id="ARBA00022448"/>
    </source>
</evidence>
<organism evidence="12 13">
    <name type="scientific">Blastochloris tepida</name>
    <dbReference type="NCBI Taxonomy" id="2233851"/>
    <lineage>
        <taxon>Bacteria</taxon>
        <taxon>Pseudomonadati</taxon>
        <taxon>Pseudomonadota</taxon>
        <taxon>Alphaproteobacteria</taxon>
        <taxon>Hyphomicrobiales</taxon>
        <taxon>Blastochloridaceae</taxon>
        <taxon>Blastochloris</taxon>
    </lineage>
</organism>
<keyword evidence="13" id="KW-1185">Reference proteome</keyword>
<dbReference type="InterPro" id="IPR027417">
    <property type="entry name" value="P-loop_NTPase"/>
</dbReference>
<keyword evidence="8" id="KW-1278">Translocase</keyword>
<dbReference type="GO" id="GO:0016887">
    <property type="term" value="F:ATP hydrolysis activity"/>
    <property type="evidence" value="ECO:0007669"/>
    <property type="project" value="InterPro"/>
</dbReference>
<dbReference type="Gene3D" id="3.40.50.300">
    <property type="entry name" value="P-loop containing nucleotide triphosphate hydrolases"/>
    <property type="match status" value="1"/>
</dbReference>
<sequence length="370" mass="39560">MNAHSSVIPVADSAARQGVSRTDPVIRLDRVGKVYRPRSDAAPVTALDDVSIDVGAGEILGIIGRSGAGKSTLVRIVNALERPTSGRVLIDGVTISDLEESAARTARRTIGMVFQHFALLARRTAAANVALPLEIAGWPRRDIAARVDELLDLVGLSAQRDRYPSELSGGQKQRVGIARALAIRPKVLLCDEATSALDPETTQQILALIARIRRELHLTVVLITHEMSVVKSIADRVAVLDRGRVVEQGSTFEVFAHPEHETTRNFVGSVTGALLSEDLRSRLVSEPIPGGRTVLRIVFTGPNADEPVLSRVTRLLGIDVNILAGQIEPIAGRSFGTLIVAVPGDPVTVDAVRNALGRLHLSTEVLGHVA</sequence>
<evidence type="ECO:0000256" key="6">
    <source>
        <dbReference type="ARBA" id="ARBA00022741"/>
    </source>
</evidence>
<dbReference type="OrthoDB" id="9802264at2"/>
<dbReference type="RefSeq" id="WP_126400290.1">
    <property type="nucleotide sequence ID" value="NZ_AP018907.1"/>
</dbReference>
<accession>A0A348G1N0</accession>
<dbReference type="Gene3D" id="3.30.70.260">
    <property type="match status" value="1"/>
</dbReference>
<dbReference type="PROSITE" id="PS50893">
    <property type="entry name" value="ABC_TRANSPORTER_2"/>
    <property type="match status" value="1"/>
</dbReference>
<evidence type="ECO:0000256" key="2">
    <source>
        <dbReference type="ARBA" id="ARBA00005417"/>
    </source>
</evidence>
<evidence type="ECO:0000256" key="7">
    <source>
        <dbReference type="ARBA" id="ARBA00022840"/>
    </source>
</evidence>
<dbReference type="CDD" id="cd03258">
    <property type="entry name" value="ABC_MetN_methionine_transporter"/>
    <property type="match status" value="1"/>
</dbReference>
<dbReference type="SUPFAM" id="SSF52540">
    <property type="entry name" value="P-loop containing nucleoside triphosphate hydrolases"/>
    <property type="match status" value="1"/>
</dbReference>
<dbReference type="GO" id="GO:0005524">
    <property type="term" value="F:ATP binding"/>
    <property type="evidence" value="ECO:0007669"/>
    <property type="project" value="UniProtKB-KW"/>
</dbReference>
<dbReference type="Pfam" id="PF09383">
    <property type="entry name" value="NIL"/>
    <property type="match status" value="1"/>
</dbReference>
<gene>
    <name evidence="12" type="primary">metN</name>
    <name evidence="12" type="ORF">BLTE_21480</name>
</gene>
<dbReference type="KEGG" id="blag:BLTE_21480"/>
<dbReference type="InterPro" id="IPR003593">
    <property type="entry name" value="AAA+_ATPase"/>
</dbReference>
<dbReference type="SMART" id="SM00382">
    <property type="entry name" value="AAA"/>
    <property type="match status" value="1"/>
</dbReference>
<keyword evidence="4" id="KW-0813">Transport</keyword>
<dbReference type="SMART" id="SM00930">
    <property type="entry name" value="NIL"/>
    <property type="match status" value="1"/>
</dbReference>
<dbReference type="GO" id="GO:0005886">
    <property type="term" value="C:plasma membrane"/>
    <property type="evidence" value="ECO:0007669"/>
    <property type="project" value="UniProtKB-ARBA"/>
</dbReference>
<evidence type="ECO:0000256" key="1">
    <source>
        <dbReference type="ARBA" id="ARBA00002579"/>
    </source>
</evidence>
<reference evidence="12 13" key="1">
    <citation type="submission" date="2018-08" db="EMBL/GenBank/DDBJ databases">
        <title>Complete genome sequencing of Blastochloris tepida GI.</title>
        <authorList>
            <person name="Tsukatani Y."/>
            <person name="Mori H."/>
        </authorList>
    </citation>
    <scope>NUCLEOTIDE SEQUENCE [LARGE SCALE GENOMIC DNA]</scope>
    <source>
        <strain evidence="12 13">GI</strain>
    </source>
</reference>
<evidence type="ECO:0000256" key="5">
    <source>
        <dbReference type="ARBA" id="ARBA00022475"/>
    </source>
</evidence>
<evidence type="ECO:0000313" key="12">
    <source>
        <dbReference type="EMBL" id="BBF93463.1"/>
    </source>
</evidence>
<dbReference type="InterPro" id="IPR050086">
    <property type="entry name" value="MetN_ABC_transporter-like"/>
</dbReference>
<dbReference type="PROSITE" id="PS00211">
    <property type="entry name" value="ABC_TRANSPORTER_1"/>
    <property type="match status" value="1"/>
</dbReference>
<keyword evidence="6" id="KW-0547">Nucleotide-binding</keyword>
<evidence type="ECO:0000313" key="13">
    <source>
        <dbReference type="Proteomes" id="UP000266934"/>
    </source>
</evidence>
<evidence type="ECO:0000256" key="9">
    <source>
        <dbReference type="ARBA" id="ARBA00022970"/>
    </source>
</evidence>
<dbReference type="Proteomes" id="UP000266934">
    <property type="component" value="Chromosome"/>
</dbReference>
<dbReference type="PANTHER" id="PTHR43166:SF30">
    <property type="entry name" value="METHIONINE IMPORT ATP-BINDING PROTEIN METN"/>
    <property type="match status" value="1"/>
</dbReference>
<dbReference type="Pfam" id="PF00005">
    <property type="entry name" value="ABC_tran"/>
    <property type="match status" value="1"/>
</dbReference>
<dbReference type="PANTHER" id="PTHR43166">
    <property type="entry name" value="AMINO ACID IMPORT ATP-BINDING PROTEIN"/>
    <property type="match status" value="1"/>
</dbReference>
<dbReference type="EMBL" id="AP018907">
    <property type="protein sequence ID" value="BBF93463.1"/>
    <property type="molecule type" value="Genomic_DNA"/>
</dbReference>
<keyword evidence="9" id="KW-0029">Amino-acid transport</keyword>
<dbReference type="InterPro" id="IPR018449">
    <property type="entry name" value="NIL_domain"/>
</dbReference>
<evidence type="ECO:0000256" key="8">
    <source>
        <dbReference type="ARBA" id="ARBA00022967"/>
    </source>
</evidence>
<keyword evidence="10" id="KW-0472">Membrane</keyword>
<dbReference type="FunFam" id="3.40.50.300:FF:000056">
    <property type="entry name" value="Cell division ATP-binding protein FtsE"/>
    <property type="match status" value="1"/>
</dbReference>
<dbReference type="SUPFAM" id="SSF55021">
    <property type="entry name" value="ACT-like"/>
    <property type="match status" value="1"/>
</dbReference>
<dbReference type="InterPro" id="IPR003439">
    <property type="entry name" value="ABC_transporter-like_ATP-bd"/>
</dbReference>
<dbReference type="GO" id="GO:0006865">
    <property type="term" value="P:amino acid transport"/>
    <property type="evidence" value="ECO:0007669"/>
    <property type="project" value="UniProtKB-KW"/>
</dbReference>
<keyword evidence="5" id="KW-1003">Cell membrane</keyword>
<proteinExistence type="inferred from homology"/>
<name>A0A348G1N0_9HYPH</name>
<dbReference type="InterPro" id="IPR045865">
    <property type="entry name" value="ACT-like_dom_sf"/>
</dbReference>
<comment type="similarity">
    <text evidence="2">Belongs to the ABC transporter superfamily.</text>
</comment>
<keyword evidence="7 12" id="KW-0067">ATP-binding</keyword>
<dbReference type="InterPro" id="IPR017871">
    <property type="entry name" value="ABC_transporter-like_CS"/>
</dbReference>
<protein>
    <recommendedName>
        <fullName evidence="3">Cell division ATP-binding protein FtsE</fullName>
    </recommendedName>
</protein>
<dbReference type="InterPro" id="IPR041701">
    <property type="entry name" value="MetN_ABC"/>
</dbReference>
<comment type="function">
    <text evidence="1">Part of the ABC transporter FtsEX involved in cellular division. Important for assembly or stability of the septal ring.</text>
</comment>
<evidence type="ECO:0000259" key="11">
    <source>
        <dbReference type="PROSITE" id="PS50893"/>
    </source>
</evidence>
<feature type="domain" description="ABC transporter" evidence="11">
    <location>
        <begin position="26"/>
        <end position="267"/>
    </location>
</feature>